<comment type="caution">
    <text evidence="1">The sequence shown here is derived from an EMBL/GenBank/DDBJ whole genome shotgun (WGS) entry which is preliminary data.</text>
</comment>
<accession>A0A8I1EA56</accession>
<name>A0A8I1EA56_PSEPU</name>
<organism evidence="1 2">
    <name type="scientific">Pseudomonas putida</name>
    <name type="common">Arthrobacter siderocapsulatus</name>
    <dbReference type="NCBI Taxonomy" id="303"/>
    <lineage>
        <taxon>Bacteria</taxon>
        <taxon>Pseudomonadati</taxon>
        <taxon>Pseudomonadota</taxon>
        <taxon>Gammaproteobacteria</taxon>
        <taxon>Pseudomonadales</taxon>
        <taxon>Pseudomonadaceae</taxon>
        <taxon>Pseudomonas</taxon>
    </lineage>
</organism>
<proteinExistence type="predicted"/>
<dbReference type="Proteomes" id="UP000637061">
    <property type="component" value="Unassembled WGS sequence"/>
</dbReference>
<sequence length="579" mass="65604">MSLKCVYGFSLAQNRLYHVLEAIALDVNDLVCPSCLNPVITVNGSIRAKHFRHHLSEEMKKCSETSLHIRAKILLSGFRSINIPIRDSLSFLRINNEVLETRVFELNNPSGTVLKSAVELSITSHGVIPDCTLEVDFGNGESTTVNYEVFVTHAVDEQKREKIKNTGQVFIEIDLSDLDYDIDDFKLEEALLDLKRHSFKSNRPAPEKFSNKLGCGWLFFGSIEAESQYHRYISEKTFSGLNLYGKTRFETLVHTADGGSNLVSSSNDNLGLVNSIAVNIISDSIVCNSDFGEVRLDRRLNPYPPHDEIPRLYCKAVLSEIENEHFRRADAVVMAEISSIDKLLSETIAINDYPREVTGIFHALFKCKYSTALSKVFGNRLILIVPFIIDLVGGHYVEADHIVDSCFKHLATPCDSFESKVSSMIFNIRKNFPQEHGGYIWLKSDVQIENKFSRECTRRAISRLSAHDDFVTASSMDRIEFSIKKLLINLCELKLLSRGSNGSSFGLGAIGFNDYCRTYFSGVYYKKIMALVSSNKVCKESYEMFNKINSEYNVIKWIPGNRWAYGYSNNMKLLTEKFQ</sequence>
<gene>
    <name evidence="1" type="ORF">JEU22_01935</name>
</gene>
<protein>
    <submittedName>
        <fullName evidence="1">Uncharacterized protein</fullName>
    </submittedName>
</protein>
<dbReference type="EMBL" id="JAEHTE010000001">
    <property type="protein sequence ID" value="MBI6882660.1"/>
    <property type="molecule type" value="Genomic_DNA"/>
</dbReference>
<dbReference type="AlphaFoldDB" id="A0A8I1EA56"/>
<evidence type="ECO:0000313" key="2">
    <source>
        <dbReference type="Proteomes" id="UP000637061"/>
    </source>
</evidence>
<evidence type="ECO:0000313" key="1">
    <source>
        <dbReference type="EMBL" id="MBI6882660.1"/>
    </source>
</evidence>
<reference evidence="1" key="1">
    <citation type="submission" date="2020-12" db="EMBL/GenBank/DDBJ databases">
        <title>Enhanced detection system for hospital associated transmission using whole genome sequencing surveillance.</title>
        <authorList>
            <person name="Harrison L.H."/>
            <person name="Van Tyne D."/>
            <person name="Marsh J.W."/>
            <person name="Griffith M.P."/>
            <person name="Snyder D.J."/>
            <person name="Cooper V.S."/>
            <person name="Mustapha M."/>
        </authorList>
    </citation>
    <scope>NUCLEOTIDE SEQUENCE</scope>
    <source>
        <strain evidence="1">PSB00042</strain>
    </source>
</reference>
<dbReference type="RefSeq" id="WP_198746271.1">
    <property type="nucleotide sequence ID" value="NZ_JAEHTE010000001.1"/>
</dbReference>